<comment type="caution">
    <text evidence="1">The sequence shown here is derived from an EMBL/GenBank/DDBJ whole genome shotgun (WGS) entry which is preliminary data.</text>
</comment>
<proteinExistence type="predicted"/>
<organism evidence="1 2">
    <name type="scientific">Etheostoma spectabile</name>
    <name type="common">orangethroat darter</name>
    <dbReference type="NCBI Taxonomy" id="54343"/>
    <lineage>
        <taxon>Eukaryota</taxon>
        <taxon>Metazoa</taxon>
        <taxon>Chordata</taxon>
        <taxon>Craniata</taxon>
        <taxon>Vertebrata</taxon>
        <taxon>Euteleostomi</taxon>
        <taxon>Actinopterygii</taxon>
        <taxon>Neopterygii</taxon>
        <taxon>Teleostei</taxon>
        <taxon>Neoteleostei</taxon>
        <taxon>Acanthomorphata</taxon>
        <taxon>Eupercaria</taxon>
        <taxon>Perciformes</taxon>
        <taxon>Percoidei</taxon>
        <taxon>Percidae</taxon>
        <taxon>Etheostomatinae</taxon>
        <taxon>Etheostoma</taxon>
    </lineage>
</organism>
<dbReference type="Proteomes" id="UP000327493">
    <property type="component" value="Chromosome 7"/>
</dbReference>
<accession>A0A5J5D953</accession>
<sequence>MLLEEYKNCVPERTMVYLNEQKVTTLQEAAVLAEEFALTHRSTFVGKRDTPTNETSCKASIIVRGIEMGYVPAPLHRVHVQSKLDSGVFDVAARCSFPISGVEFIMGNYLAGNKVLPSPEVVDIPDTSQHRDEVLKSHPDVFSVSVLTRSQARKQEEDAALADSLLAPAFAEDILPSIGLPESSAPEQDAPTMQTVIPPFLTASHESLSEAQKGDSSLAKCFAGVDEQKTGEEGTFVLWKYETTV</sequence>
<dbReference type="AlphaFoldDB" id="A0A5J5D953"/>
<evidence type="ECO:0000313" key="1">
    <source>
        <dbReference type="EMBL" id="KAA8591182.1"/>
    </source>
</evidence>
<reference evidence="1 2" key="1">
    <citation type="submission" date="2019-08" db="EMBL/GenBank/DDBJ databases">
        <title>A chromosome-level genome assembly, high-density linkage maps, and genome scans reveal the genomic architecture of hybrid incompatibilities underlying speciation via character displacement in darters (Percidae: Etheostominae).</title>
        <authorList>
            <person name="Moran R.L."/>
            <person name="Catchen J.M."/>
            <person name="Fuller R.C."/>
        </authorList>
    </citation>
    <scope>NUCLEOTIDE SEQUENCE [LARGE SCALE GENOMIC DNA]</scope>
    <source>
        <strain evidence="1">EspeVRDwgs_2016</strain>
        <tissue evidence="1">Muscle</tissue>
    </source>
</reference>
<protein>
    <submittedName>
        <fullName evidence="1">Uncharacterized protein</fullName>
    </submittedName>
</protein>
<gene>
    <name evidence="1" type="ORF">FQN60_002125</name>
</gene>
<keyword evidence="2" id="KW-1185">Reference proteome</keyword>
<dbReference type="SUPFAM" id="SSF47353">
    <property type="entry name" value="Retrovirus capsid dimerization domain-like"/>
    <property type="match status" value="1"/>
</dbReference>
<evidence type="ECO:0000313" key="2">
    <source>
        <dbReference type="Proteomes" id="UP000327493"/>
    </source>
</evidence>
<name>A0A5J5D953_9PERO</name>
<dbReference type="EMBL" id="VOFY01000007">
    <property type="protein sequence ID" value="KAA8591182.1"/>
    <property type="molecule type" value="Genomic_DNA"/>
</dbReference>